<gene>
    <name evidence="1" type="ORF">M2A_2289</name>
</gene>
<dbReference type="Proteomes" id="UP000028702">
    <property type="component" value="Unassembled WGS sequence"/>
</dbReference>
<evidence type="ECO:0008006" key="3">
    <source>
        <dbReference type="Google" id="ProtNLM"/>
    </source>
</evidence>
<dbReference type="EMBL" id="BBIO01000012">
    <property type="protein sequence ID" value="GAK45790.1"/>
    <property type="molecule type" value="Genomic_DNA"/>
</dbReference>
<keyword evidence="2" id="KW-1185">Reference proteome</keyword>
<reference evidence="1 2" key="1">
    <citation type="submission" date="2014-07" db="EMBL/GenBank/DDBJ databases">
        <title>Tepidicaulis marinum gen. nov., sp. nov., a novel marine bacterium denitrifying nitrate to nitrous oxide strictly under microaerobic conditions.</title>
        <authorList>
            <person name="Takeuchi M."/>
            <person name="Yamagishi T."/>
            <person name="Kamagata Y."/>
            <person name="Oshima K."/>
            <person name="Hattori M."/>
            <person name="Katayama T."/>
            <person name="Hanada S."/>
            <person name="Tamaki H."/>
            <person name="Marumo K."/>
            <person name="Maeda H."/>
            <person name="Nedachi M."/>
            <person name="Iwasaki W."/>
            <person name="Suwa Y."/>
            <person name="Sakata S."/>
        </authorList>
    </citation>
    <scope>NUCLEOTIDE SEQUENCE [LARGE SCALE GENOMIC DNA]</scope>
    <source>
        <strain evidence="1 2">MA2</strain>
    </source>
</reference>
<accession>A0A081BCM2</accession>
<dbReference type="STRING" id="1333998.M2A_2289"/>
<evidence type="ECO:0000313" key="1">
    <source>
        <dbReference type="EMBL" id="GAK45790.1"/>
    </source>
</evidence>
<proteinExistence type="predicted"/>
<organism evidence="1 2">
    <name type="scientific">Tepidicaulis marinus</name>
    <dbReference type="NCBI Taxonomy" id="1333998"/>
    <lineage>
        <taxon>Bacteria</taxon>
        <taxon>Pseudomonadati</taxon>
        <taxon>Pseudomonadota</taxon>
        <taxon>Alphaproteobacteria</taxon>
        <taxon>Hyphomicrobiales</taxon>
        <taxon>Parvibaculaceae</taxon>
        <taxon>Tepidicaulis</taxon>
    </lineage>
</organism>
<sequence>MALAASFSAELSAEPVPRLDGTWVVDSYTFRPISAMDAEGADAHLGRTQYFEKGFAEGPFFNCNFEGLSLSYKVRDVAGFMQDPDNIPYAEAGLSGGQFLEHDIACEKNGDRLTMLTSENAMEAFIGFDGVIFHLNYAEE</sequence>
<evidence type="ECO:0000313" key="2">
    <source>
        <dbReference type="Proteomes" id="UP000028702"/>
    </source>
</evidence>
<dbReference type="AlphaFoldDB" id="A0A081BCM2"/>
<comment type="caution">
    <text evidence="1">The sequence shown here is derived from an EMBL/GenBank/DDBJ whole genome shotgun (WGS) entry which is preliminary data.</text>
</comment>
<protein>
    <recommendedName>
        <fullName evidence="3">Lipocalin-like domain-containing protein</fullName>
    </recommendedName>
</protein>
<name>A0A081BCM2_9HYPH</name>